<gene>
    <name evidence="2" type="ORF">DDB_G0280573</name>
</gene>
<dbReference type="OMA" id="QIVEMEV"/>
<dbReference type="eggNOG" id="ENOG502RHUX">
    <property type="taxonomic scope" value="Eukaryota"/>
</dbReference>
<proteinExistence type="predicted"/>
<dbReference type="KEGG" id="ddi:DDB_G0280573"/>
<dbReference type="EMBL" id="AAFI02000037">
    <property type="protein sequence ID" value="EAL67088.1"/>
    <property type="molecule type" value="Genomic_DNA"/>
</dbReference>
<dbReference type="FunCoup" id="Q54V74">
    <property type="interactions" value="877"/>
</dbReference>
<dbReference type="GeneID" id="8622615"/>
<sequence>MDSVKIKCKESFSSFGSFPKDYPVQLQRNLSPTEFESIINRINNSCKSSFNKGYLLFFLGPIAGIALIIVGIIRWRKMVSEFKEKFDHFDFSVGEPIMDVTNRDSYKPDMPLFYFVIGIALFLIGSILFCCLYFLFKRKVLAKIDETLIPLNSMYSQRMITFSLKDENERKYIPDYEYRINSNNRAYMSNVKFDKDGNPYKEIEVHYLYITFPLNPITTQNYPTFQPPMYSITPGVQPINHQENQIVEMEVINN</sequence>
<dbReference type="GlyGen" id="Q54V74">
    <property type="glycosylation" value="1 site"/>
</dbReference>
<keyword evidence="3" id="KW-1185">Reference proteome</keyword>
<dbReference type="AlphaFoldDB" id="Q54V74"/>
<evidence type="ECO:0000313" key="3">
    <source>
        <dbReference type="Proteomes" id="UP000002195"/>
    </source>
</evidence>
<keyword evidence="1" id="KW-1133">Transmembrane helix</keyword>
<keyword evidence="1" id="KW-0472">Membrane</keyword>
<evidence type="ECO:0000313" key="2">
    <source>
        <dbReference type="EMBL" id="EAL67088.1"/>
    </source>
</evidence>
<reference evidence="2 3" key="1">
    <citation type="journal article" date="2005" name="Nature">
        <title>The genome of the social amoeba Dictyostelium discoideum.</title>
        <authorList>
            <consortium name="The Dictyostelium discoideum Sequencing Consortium"/>
            <person name="Eichinger L."/>
            <person name="Pachebat J.A."/>
            <person name="Glockner G."/>
            <person name="Rajandream M.A."/>
            <person name="Sucgang R."/>
            <person name="Berriman M."/>
            <person name="Song J."/>
            <person name="Olsen R."/>
            <person name="Szafranski K."/>
            <person name="Xu Q."/>
            <person name="Tunggal B."/>
            <person name="Kummerfeld S."/>
            <person name="Madera M."/>
            <person name="Konfortov B.A."/>
            <person name="Rivero F."/>
            <person name="Bankier A.T."/>
            <person name="Lehmann R."/>
            <person name="Hamlin N."/>
            <person name="Davies R."/>
            <person name="Gaudet P."/>
            <person name="Fey P."/>
            <person name="Pilcher K."/>
            <person name="Chen G."/>
            <person name="Saunders D."/>
            <person name="Sodergren E."/>
            <person name="Davis P."/>
            <person name="Kerhornou A."/>
            <person name="Nie X."/>
            <person name="Hall N."/>
            <person name="Anjard C."/>
            <person name="Hemphill L."/>
            <person name="Bason N."/>
            <person name="Farbrother P."/>
            <person name="Desany B."/>
            <person name="Just E."/>
            <person name="Morio T."/>
            <person name="Rost R."/>
            <person name="Churcher C."/>
            <person name="Cooper J."/>
            <person name="Haydock S."/>
            <person name="van Driessche N."/>
            <person name="Cronin A."/>
            <person name="Goodhead I."/>
            <person name="Muzny D."/>
            <person name="Mourier T."/>
            <person name="Pain A."/>
            <person name="Lu M."/>
            <person name="Harper D."/>
            <person name="Lindsay R."/>
            <person name="Hauser H."/>
            <person name="James K."/>
            <person name="Quiles M."/>
            <person name="Madan Babu M."/>
            <person name="Saito T."/>
            <person name="Buchrieser C."/>
            <person name="Wardroper A."/>
            <person name="Felder M."/>
            <person name="Thangavelu M."/>
            <person name="Johnson D."/>
            <person name="Knights A."/>
            <person name="Loulseged H."/>
            <person name="Mungall K."/>
            <person name="Oliver K."/>
            <person name="Price C."/>
            <person name="Quail M.A."/>
            <person name="Urushihara H."/>
            <person name="Hernandez J."/>
            <person name="Rabbinowitsch E."/>
            <person name="Steffen D."/>
            <person name="Sanders M."/>
            <person name="Ma J."/>
            <person name="Kohara Y."/>
            <person name="Sharp S."/>
            <person name="Simmonds M."/>
            <person name="Spiegler S."/>
            <person name="Tivey A."/>
            <person name="Sugano S."/>
            <person name="White B."/>
            <person name="Walker D."/>
            <person name="Woodward J."/>
            <person name="Winckler T."/>
            <person name="Tanaka Y."/>
            <person name="Shaulsky G."/>
            <person name="Schleicher M."/>
            <person name="Weinstock G."/>
            <person name="Rosenthal A."/>
            <person name="Cox E.C."/>
            <person name="Chisholm R.L."/>
            <person name="Gibbs R."/>
            <person name="Loomis W.F."/>
            <person name="Platzer M."/>
            <person name="Kay R.R."/>
            <person name="Williams J."/>
            <person name="Dear P.H."/>
            <person name="Noegel A.A."/>
            <person name="Barrell B."/>
            <person name="Kuspa A."/>
        </authorList>
    </citation>
    <scope>NUCLEOTIDE SEQUENCE [LARGE SCALE GENOMIC DNA]</scope>
    <source>
        <strain evidence="2 3">AX4</strain>
    </source>
</reference>
<name>Q54V74_DICDI</name>
<evidence type="ECO:0008006" key="4">
    <source>
        <dbReference type="Google" id="ProtNLM"/>
    </source>
</evidence>
<dbReference type="VEuPathDB" id="AmoebaDB:DDB_G0280573"/>
<feature type="transmembrane region" description="Helical" evidence="1">
    <location>
        <begin position="54"/>
        <end position="75"/>
    </location>
</feature>
<dbReference type="RefSeq" id="XP_641057.1">
    <property type="nucleotide sequence ID" value="XM_635965.1"/>
</dbReference>
<dbReference type="PaxDb" id="44689-DDB0206050"/>
<comment type="caution">
    <text evidence="2">The sequence shown here is derived from an EMBL/GenBank/DDBJ whole genome shotgun (WGS) entry which is preliminary data.</text>
</comment>
<dbReference type="HOGENOM" id="CLU_1095937_0_0_1"/>
<dbReference type="dictyBase" id="DDB_G0280573"/>
<evidence type="ECO:0000256" key="1">
    <source>
        <dbReference type="SAM" id="Phobius"/>
    </source>
</evidence>
<keyword evidence="1" id="KW-0812">Transmembrane</keyword>
<feature type="transmembrane region" description="Helical" evidence="1">
    <location>
        <begin position="112"/>
        <end position="136"/>
    </location>
</feature>
<organism evidence="2 3">
    <name type="scientific">Dictyostelium discoideum</name>
    <name type="common">Social amoeba</name>
    <dbReference type="NCBI Taxonomy" id="44689"/>
    <lineage>
        <taxon>Eukaryota</taxon>
        <taxon>Amoebozoa</taxon>
        <taxon>Evosea</taxon>
        <taxon>Eumycetozoa</taxon>
        <taxon>Dictyostelia</taxon>
        <taxon>Dictyosteliales</taxon>
        <taxon>Dictyosteliaceae</taxon>
        <taxon>Dictyostelium</taxon>
    </lineage>
</organism>
<accession>Q54V74</accession>
<dbReference type="Proteomes" id="UP000002195">
    <property type="component" value="Unassembled WGS sequence"/>
</dbReference>
<protein>
    <recommendedName>
        <fullName evidence="4">Transmembrane protein</fullName>
    </recommendedName>
</protein>
<dbReference type="InParanoid" id="Q54V74"/>